<dbReference type="GeneID" id="8852789"/>
<accession>D2V2N0</accession>
<dbReference type="KEGG" id="ngr:NAEGRDRAFT_63055"/>
<dbReference type="PANTHER" id="PTHR46128:SF334">
    <property type="entry name" value="PENTACOTRIPEPTIDE-REPEAT REGION OF PRORP DOMAIN-CONTAINING PROTEIN"/>
    <property type="match status" value="1"/>
</dbReference>
<dbReference type="AlphaFoldDB" id="D2V2N0"/>
<dbReference type="EMBL" id="GG738849">
    <property type="protein sequence ID" value="EFC49089.1"/>
    <property type="molecule type" value="Genomic_DNA"/>
</dbReference>
<dbReference type="InterPro" id="IPR011990">
    <property type="entry name" value="TPR-like_helical_dom_sf"/>
</dbReference>
<dbReference type="OMA" id="LDKVYHY"/>
<dbReference type="PANTHER" id="PTHR46128">
    <property type="entry name" value="MITOCHONDRIAL GROUP I INTRON SPLICING FACTOR CCM1"/>
    <property type="match status" value="1"/>
</dbReference>
<dbReference type="InParanoid" id="D2V2N0"/>
<dbReference type="InterPro" id="IPR050872">
    <property type="entry name" value="PPR_P_subfamily"/>
</dbReference>
<dbReference type="OrthoDB" id="185373at2759"/>
<dbReference type="InterPro" id="IPR002885">
    <property type="entry name" value="PPR_rpt"/>
</dbReference>
<reference evidence="2 3" key="1">
    <citation type="journal article" date="2010" name="Cell">
        <title>The genome of Naegleria gruberi illuminates early eukaryotic versatility.</title>
        <authorList>
            <person name="Fritz-Laylin L.K."/>
            <person name="Prochnik S.E."/>
            <person name="Ginger M.L."/>
            <person name="Dacks J.B."/>
            <person name="Carpenter M.L."/>
            <person name="Field M.C."/>
            <person name="Kuo A."/>
            <person name="Paredez A."/>
            <person name="Chapman J."/>
            <person name="Pham J."/>
            <person name="Shu S."/>
            <person name="Neupane R."/>
            <person name="Cipriano M."/>
            <person name="Mancuso J."/>
            <person name="Tu H."/>
            <person name="Salamov A."/>
            <person name="Lindquist E."/>
            <person name="Shapiro H."/>
            <person name="Lucas S."/>
            <person name="Grigoriev I.V."/>
            <person name="Cande W.Z."/>
            <person name="Fulton C."/>
            <person name="Rokhsar D.S."/>
            <person name="Dawson S.C."/>
        </authorList>
    </citation>
    <scope>NUCLEOTIDE SEQUENCE [LARGE SCALE GENOMIC DNA]</scope>
    <source>
        <strain evidence="2 3">NEG-M</strain>
    </source>
</reference>
<organism evidence="3">
    <name type="scientific">Naegleria gruberi</name>
    <name type="common">Amoeba</name>
    <dbReference type="NCBI Taxonomy" id="5762"/>
    <lineage>
        <taxon>Eukaryota</taxon>
        <taxon>Discoba</taxon>
        <taxon>Heterolobosea</taxon>
        <taxon>Tetramitia</taxon>
        <taxon>Eutetramitia</taxon>
        <taxon>Vahlkampfiidae</taxon>
        <taxon>Naegleria</taxon>
    </lineage>
</organism>
<gene>
    <name evidence="2" type="ORF">NAEGRDRAFT_63055</name>
</gene>
<evidence type="ECO:0000256" key="1">
    <source>
        <dbReference type="ARBA" id="ARBA00007626"/>
    </source>
</evidence>
<dbReference type="Pfam" id="PF01535">
    <property type="entry name" value="PPR"/>
    <property type="match status" value="2"/>
</dbReference>
<dbReference type="RefSeq" id="XP_002681833.1">
    <property type="nucleotide sequence ID" value="XM_002681787.1"/>
</dbReference>
<dbReference type="Proteomes" id="UP000006671">
    <property type="component" value="Unassembled WGS sequence"/>
</dbReference>
<dbReference type="eggNOG" id="KOG4197">
    <property type="taxonomic scope" value="Eukaryota"/>
</dbReference>
<dbReference type="VEuPathDB" id="AmoebaDB:NAEGRDRAFT_63055"/>
<name>D2V2N0_NAEGR</name>
<dbReference type="Gene3D" id="1.25.40.10">
    <property type="entry name" value="Tetratricopeptide repeat domain"/>
    <property type="match status" value="2"/>
</dbReference>
<evidence type="ECO:0000313" key="3">
    <source>
        <dbReference type="Proteomes" id="UP000006671"/>
    </source>
</evidence>
<protein>
    <submittedName>
        <fullName evidence="2">Predicted protein</fullName>
    </submittedName>
</protein>
<comment type="similarity">
    <text evidence="1">Belongs to the PPR family. P subfamily.</text>
</comment>
<dbReference type="NCBIfam" id="TIGR00756">
    <property type="entry name" value="PPR"/>
    <property type="match status" value="1"/>
</dbReference>
<evidence type="ECO:0000313" key="2">
    <source>
        <dbReference type="EMBL" id="EFC49089.1"/>
    </source>
</evidence>
<keyword evidence="3" id="KW-1185">Reference proteome</keyword>
<dbReference type="STRING" id="5762.D2V2N0"/>
<proteinExistence type="inferred from homology"/>
<sequence>MRASQLPRIVSKVVMRGALPQYKFMNFSKSTQSCFVSSTNNKYHTIMRGMNNSTTPISEEVEAITNSTTETSLPTTPAPTIGDVFVDDFLLEEVSKESSINELKTAIFDSAIKHTNTFTPNVKVLNEILEYVKKNGQEDASPELQSEVFKQLSDLCIFNRRVSEEHLFDNIKSIKQLPRSSVYGVLMKFYEERGCIKEALEIFENVKDNNNENIIHTGITLYARMKDIEKVEALFSRLQNPNGRHWSSLVYAYVNVGMMEKAHEITVKLQGSKHLTADIFAPILNHHVKNNNIDLALRFFHEMPDMGIKRMTSTYTILISAACNQDRNDLISFLFSHMRKDKVKPSVSIYSFLFYYYFNKNQLDKVYHYYVELLKDGYEIPINSYRILLIALADSKKLNELKELERIIIDKTGGSNSAYQIIYAYTITGNLNEAERVFFRFRDKIQDESLRERLYNTMLATYLRFNQDWKAFSLLESFPFSPTSRTVEVLYREGAKDIPSDVFAAQYKFTAKKSSSTNYTHRHQHNNME</sequence>
<dbReference type="Pfam" id="PF13041">
    <property type="entry name" value="PPR_2"/>
    <property type="match status" value="1"/>
</dbReference>